<organism evidence="9 10">
    <name type="scientific">Pelotalea chapellei</name>
    <dbReference type="NCBI Taxonomy" id="44671"/>
    <lineage>
        <taxon>Bacteria</taxon>
        <taxon>Pseudomonadati</taxon>
        <taxon>Thermodesulfobacteriota</taxon>
        <taxon>Desulfuromonadia</taxon>
        <taxon>Geobacterales</taxon>
        <taxon>Geobacteraceae</taxon>
        <taxon>Pelotalea</taxon>
    </lineage>
</organism>
<dbReference type="InterPro" id="IPR020922">
    <property type="entry name" value="dITP/XTP_pyrophosphatase"/>
</dbReference>
<reference evidence="9 10" key="1">
    <citation type="submission" date="2021-05" db="EMBL/GenBank/DDBJ databases">
        <title>The draft genome of Geobacter chapellei DSM 13688.</title>
        <authorList>
            <person name="Xu Z."/>
            <person name="Masuda Y."/>
            <person name="Itoh H."/>
            <person name="Senoo K."/>
        </authorList>
    </citation>
    <scope>NUCLEOTIDE SEQUENCE [LARGE SCALE GENOMIC DNA]</scope>
    <source>
        <strain evidence="9 10">DSM 13688</strain>
    </source>
</reference>
<proteinExistence type="inferred from homology"/>
<dbReference type="HAMAP" id="MF_01405">
    <property type="entry name" value="Non_canon_purine_NTPase"/>
    <property type="match status" value="1"/>
</dbReference>
<comment type="caution">
    <text evidence="9">The sequence shown here is derived from an EMBL/GenBank/DDBJ whole genome shotgun (WGS) entry which is preliminary data.</text>
</comment>
<keyword evidence="6 7" id="KW-0546">Nucleotide metabolism</keyword>
<dbReference type="RefSeq" id="WP_214296076.1">
    <property type="nucleotide sequence ID" value="NZ_JAHDYS010000001.1"/>
</dbReference>
<keyword evidence="10" id="KW-1185">Reference proteome</keyword>
<evidence type="ECO:0000256" key="7">
    <source>
        <dbReference type="HAMAP-Rule" id="MF_01405"/>
    </source>
</evidence>
<evidence type="ECO:0000256" key="5">
    <source>
        <dbReference type="ARBA" id="ARBA00022842"/>
    </source>
</evidence>
<evidence type="ECO:0000256" key="6">
    <source>
        <dbReference type="ARBA" id="ARBA00023080"/>
    </source>
</evidence>
<evidence type="ECO:0000313" key="10">
    <source>
        <dbReference type="Proteomes" id="UP000784128"/>
    </source>
</evidence>
<feature type="binding site" evidence="7">
    <location>
        <begin position="8"/>
        <end position="13"/>
    </location>
    <ligand>
        <name>substrate</name>
    </ligand>
</feature>
<feature type="binding site" evidence="7">
    <location>
        <begin position="181"/>
        <end position="182"/>
    </location>
    <ligand>
        <name>substrate</name>
    </ligand>
</feature>
<evidence type="ECO:0000313" key="9">
    <source>
        <dbReference type="EMBL" id="MBT1070374.1"/>
    </source>
</evidence>
<dbReference type="NCBIfam" id="NF011397">
    <property type="entry name" value="PRK14822.1"/>
    <property type="match status" value="1"/>
</dbReference>
<accession>A0ABS5U3Z2</accession>
<dbReference type="NCBIfam" id="TIGR00042">
    <property type="entry name" value="RdgB/HAM1 family non-canonical purine NTP pyrophosphatase"/>
    <property type="match status" value="1"/>
</dbReference>
<feature type="binding site" evidence="7">
    <location>
        <begin position="153"/>
        <end position="156"/>
    </location>
    <ligand>
        <name>substrate</name>
    </ligand>
</feature>
<keyword evidence="4 7" id="KW-0378">Hydrolase</keyword>
<comment type="function">
    <text evidence="7">Pyrophosphatase that catalyzes the hydrolysis of nucleoside triphosphates to their monophosphate derivatives, with a high preference for the non-canonical purine nucleotides XTP (xanthosine triphosphate), dITP (deoxyinosine triphosphate) and ITP. Seems to function as a house-cleaning enzyme that removes non-canonical purine nucleotides from the nucleotide pool, thus preventing their incorporation into DNA/RNA and avoiding chromosomal lesions.</text>
</comment>
<dbReference type="PANTHER" id="PTHR11067">
    <property type="entry name" value="INOSINE TRIPHOSPHATE PYROPHOSPHATASE/HAM1 PROTEIN"/>
    <property type="match status" value="1"/>
</dbReference>
<dbReference type="PANTHER" id="PTHR11067:SF9">
    <property type="entry name" value="INOSINE TRIPHOSPHATE PYROPHOSPHATASE"/>
    <property type="match status" value="1"/>
</dbReference>
<dbReference type="Gene3D" id="3.90.950.10">
    <property type="match status" value="1"/>
</dbReference>
<comment type="subunit">
    <text evidence="7">Homodimer.</text>
</comment>
<dbReference type="EMBL" id="JAHDYS010000001">
    <property type="protein sequence ID" value="MBT1070374.1"/>
    <property type="molecule type" value="Genomic_DNA"/>
</dbReference>
<keyword evidence="3 7" id="KW-0547">Nucleotide-binding</keyword>
<evidence type="ECO:0000256" key="3">
    <source>
        <dbReference type="ARBA" id="ARBA00022741"/>
    </source>
</evidence>
<comment type="catalytic activity">
    <reaction evidence="7">
        <text>dITP + H2O = dIMP + diphosphate + H(+)</text>
        <dbReference type="Rhea" id="RHEA:28342"/>
        <dbReference type="ChEBI" id="CHEBI:15377"/>
        <dbReference type="ChEBI" id="CHEBI:15378"/>
        <dbReference type="ChEBI" id="CHEBI:33019"/>
        <dbReference type="ChEBI" id="CHEBI:61194"/>
        <dbReference type="ChEBI" id="CHEBI:61382"/>
        <dbReference type="EC" id="3.6.1.66"/>
    </reaction>
</comment>
<comment type="cofactor">
    <cofactor evidence="7">
        <name>Mg(2+)</name>
        <dbReference type="ChEBI" id="CHEBI:18420"/>
    </cofactor>
    <text evidence="7">Binds 1 Mg(2+) ion per subunit.</text>
</comment>
<feature type="binding site" evidence="7">
    <location>
        <position position="176"/>
    </location>
    <ligand>
        <name>substrate</name>
    </ligand>
</feature>
<gene>
    <name evidence="9" type="ORF">KJB30_01120</name>
</gene>
<keyword evidence="2 7" id="KW-0479">Metal-binding</keyword>
<dbReference type="Pfam" id="PF01725">
    <property type="entry name" value="Ham1p_like"/>
    <property type="match status" value="1"/>
</dbReference>
<comment type="caution">
    <text evidence="7">Lacks conserved residue(s) required for the propagation of feature annotation.</text>
</comment>
<keyword evidence="5 7" id="KW-0460">Magnesium</keyword>
<name>A0ABS5U3Z2_9BACT</name>
<evidence type="ECO:0000256" key="4">
    <source>
        <dbReference type="ARBA" id="ARBA00022801"/>
    </source>
</evidence>
<dbReference type="EC" id="3.6.1.66" evidence="7"/>
<sequence>MLKLVVATRNRGKIKEIQSFLAGTVDKIFCAADFENFPETIEDGETFDHNSLKKAREAMEYTGFSALADDSGLVVGALGGRPGVYSARFAGDGADDEANNRRLLKELEGVPQEQRKAAFVCSLAYVAADGTERLFTGRIDGRILEAAQGSGGFGYDPFFLVEGIGQTMAELAVTEKNRISHRGQALRQFREYLESQHQLSASLKIQSDIR</sequence>
<dbReference type="GO" id="GO:0036220">
    <property type="term" value="F:ITP diphosphatase activity"/>
    <property type="evidence" value="ECO:0007669"/>
    <property type="project" value="UniProtKB-EC"/>
</dbReference>
<dbReference type="SUPFAM" id="SSF52972">
    <property type="entry name" value="ITPase-like"/>
    <property type="match status" value="1"/>
</dbReference>
<dbReference type="Proteomes" id="UP000784128">
    <property type="component" value="Unassembled WGS sequence"/>
</dbReference>
<dbReference type="InterPro" id="IPR002637">
    <property type="entry name" value="RdgB/HAM1"/>
</dbReference>
<evidence type="ECO:0000256" key="1">
    <source>
        <dbReference type="ARBA" id="ARBA00008023"/>
    </source>
</evidence>
<dbReference type="InterPro" id="IPR029001">
    <property type="entry name" value="ITPase-like_fam"/>
</dbReference>
<evidence type="ECO:0000256" key="2">
    <source>
        <dbReference type="ARBA" id="ARBA00022723"/>
    </source>
</evidence>
<protein>
    <recommendedName>
        <fullName evidence="7">dITP/XTP pyrophosphatase</fullName>
        <ecNumber evidence="7">3.6.1.66</ecNumber>
    </recommendedName>
    <alternativeName>
        <fullName evidence="7">Non-canonical purine NTP pyrophosphatase</fullName>
    </alternativeName>
    <alternativeName>
        <fullName evidence="7">Non-standard purine NTP pyrophosphatase</fullName>
    </alternativeName>
    <alternativeName>
        <fullName evidence="7">Nucleoside-triphosphate diphosphatase</fullName>
    </alternativeName>
    <alternativeName>
        <fullName evidence="7">Nucleoside-triphosphate pyrophosphatase</fullName>
        <shortName evidence="7">NTPase</shortName>
    </alternativeName>
</protein>
<dbReference type="CDD" id="cd00515">
    <property type="entry name" value="HAM1"/>
    <property type="match status" value="1"/>
</dbReference>
<evidence type="ECO:0000256" key="8">
    <source>
        <dbReference type="RuleBase" id="RU003781"/>
    </source>
</evidence>
<feature type="binding site" evidence="7">
    <location>
        <position position="71"/>
    </location>
    <ligand>
        <name>substrate</name>
    </ligand>
</feature>
<comment type="similarity">
    <text evidence="1 7 8">Belongs to the HAM1 NTPase family.</text>
</comment>
<feature type="binding site" evidence="7">
    <location>
        <position position="70"/>
    </location>
    <ligand>
        <name>Mg(2+)</name>
        <dbReference type="ChEBI" id="CHEBI:18420"/>
    </ligand>
</feature>
<comment type="catalytic activity">
    <reaction evidence="7">
        <text>XTP + H2O = XMP + diphosphate + H(+)</text>
        <dbReference type="Rhea" id="RHEA:28610"/>
        <dbReference type="ChEBI" id="CHEBI:15377"/>
        <dbReference type="ChEBI" id="CHEBI:15378"/>
        <dbReference type="ChEBI" id="CHEBI:33019"/>
        <dbReference type="ChEBI" id="CHEBI:57464"/>
        <dbReference type="ChEBI" id="CHEBI:61314"/>
        <dbReference type="EC" id="3.6.1.66"/>
    </reaction>
</comment>
<feature type="active site" description="Proton acceptor" evidence="7">
    <location>
        <position position="70"/>
    </location>
</feature>
<comment type="catalytic activity">
    <reaction evidence="7">
        <text>ITP + H2O = IMP + diphosphate + H(+)</text>
        <dbReference type="Rhea" id="RHEA:29399"/>
        <dbReference type="ChEBI" id="CHEBI:15377"/>
        <dbReference type="ChEBI" id="CHEBI:15378"/>
        <dbReference type="ChEBI" id="CHEBI:33019"/>
        <dbReference type="ChEBI" id="CHEBI:58053"/>
        <dbReference type="ChEBI" id="CHEBI:61402"/>
        <dbReference type="EC" id="3.6.1.66"/>
    </reaction>
</comment>